<name>A0A2D0NG34_FLAN2</name>
<feature type="domain" description="Secretion system C-terminal sorting" evidence="3">
    <location>
        <begin position="792"/>
        <end position="864"/>
    </location>
</feature>
<dbReference type="Pfam" id="PF18962">
    <property type="entry name" value="Por_Secre_tail"/>
    <property type="match status" value="1"/>
</dbReference>
<evidence type="ECO:0000259" key="3">
    <source>
        <dbReference type="Pfam" id="PF18962"/>
    </source>
</evidence>
<sequence length="865" mass="96553">MLRSVTALFVLLLLGSFFLSLETSAPPPGPIGPYLNGVFPESAPHVGLGWKVEDPMPDVTFQSPVRILPFPGSEDILVLSKMGEVWRVSVEQQTRTMILDIKDRAFKGGEAGTVGMVLHPKFGDPAAPDQQLLFLFYRSKPEPDDWDERGFNRLSKFRWDADQQQFDLASEEILIQHYDRSTWHNGGGMFFGPDGFLYVSLGDEGHGDFRAESTQRLDGGLFSGIIRIDVDNDPTRSHPIRRQPVPNQAAPAGWGETFTQGYSIPNDNPWQDPDGGILEEFYAIGVRSPFGMQYDPLTQKIWLADVGGKQEEVSMVSKGDNLQWPYLEGELPSDDMQRPADFIGREKPPLYVYERGIGSCVIGGNVYHGTLFPELNGKYLLADFVENKVMAITLKGSNEKPTLDILLSLWVQDVVLPDGLGISGIFPMPDGEILITVKGDDLSNTGKIFRLTRQAEVAEPPARLSELGVFSDLQQLTPAPGLIPYRVNAPLWSDRAGKQRWMAVPNDGAFDTDQERILFNRSTEWSFPEGTVFVKHFELPRTTTEGGPSTRLETRFFIIGRGGRGYGLTYRWNDQGTDAFLLGGGTSEDYMVEQEDGASFSQRWDFPSREQCMSCHNANAGFVLGVKTHQLNGTFYYDHLNRSMNQLEYFDQLGLFQNKVGAVQDLPKAFAIDDGTADLQLRVRSYLDANCSFCHRLQGVATTNMDLRLNIPLILQNLINAPTASSFSDPSRNIVEPGSHATSEIWIRDASDDVHRMPPIASNLVDQVYVDALAEWIDQLPEDAGRSNEVLLFPNPSSGWFSLRFSDEWNPPFRIRVFNAAGQILTDDITDSRAAPINLSRQAPGIYFLEVITDGVRHVEKLVVH</sequence>
<dbReference type="RefSeq" id="WP_099148914.1">
    <property type="nucleotide sequence ID" value="NZ_PDUD01000009.1"/>
</dbReference>
<evidence type="ECO:0000256" key="1">
    <source>
        <dbReference type="SAM" id="MobiDB-lite"/>
    </source>
</evidence>
<evidence type="ECO:0000259" key="2">
    <source>
        <dbReference type="Pfam" id="PF07995"/>
    </source>
</evidence>
<dbReference type="Gene3D" id="2.120.10.30">
    <property type="entry name" value="TolB, C-terminal domain"/>
    <property type="match status" value="1"/>
</dbReference>
<feature type="domain" description="Glucose/Sorbosone dehydrogenase" evidence="2">
    <location>
        <begin position="62"/>
        <end position="243"/>
    </location>
</feature>
<feature type="region of interest" description="Disordered" evidence="1">
    <location>
        <begin position="233"/>
        <end position="252"/>
    </location>
</feature>
<dbReference type="Pfam" id="PF07995">
    <property type="entry name" value="GSDH"/>
    <property type="match status" value="2"/>
</dbReference>
<protein>
    <recommendedName>
        <fullName evidence="6">T9SS type A sorting domain-containing protein</fullName>
    </recommendedName>
</protein>
<dbReference type="OrthoDB" id="338827at2"/>
<dbReference type="InterPro" id="IPR012938">
    <property type="entry name" value="Glc/Sorbosone_DH"/>
</dbReference>
<dbReference type="PANTHER" id="PTHR19328:SF13">
    <property type="entry name" value="HIPL1 PROTEIN"/>
    <property type="match status" value="1"/>
</dbReference>
<comment type="caution">
    <text evidence="4">The sequence shown here is derived from an EMBL/GenBank/DDBJ whole genome shotgun (WGS) entry which is preliminary data.</text>
</comment>
<dbReference type="Proteomes" id="UP000223913">
    <property type="component" value="Unassembled WGS sequence"/>
</dbReference>
<keyword evidence="5" id="KW-1185">Reference proteome</keyword>
<evidence type="ECO:0008006" key="6">
    <source>
        <dbReference type="Google" id="ProtNLM"/>
    </source>
</evidence>
<reference evidence="4 5" key="1">
    <citation type="submission" date="2017-10" db="EMBL/GenBank/DDBJ databases">
        <title>The draft genome sequence of Lewinella nigricans NBRC 102662.</title>
        <authorList>
            <person name="Wang K."/>
        </authorList>
    </citation>
    <scope>NUCLEOTIDE SEQUENCE [LARGE SCALE GENOMIC DNA]</scope>
    <source>
        <strain evidence="4 5">NBRC 102662</strain>
    </source>
</reference>
<dbReference type="PANTHER" id="PTHR19328">
    <property type="entry name" value="HEDGEHOG-INTERACTING PROTEIN"/>
    <property type="match status" value="1"/>
</dbReference>
<accession>A0A2D0NG34</accession>
<evidence type="ECO:0000313" key="4">
    <source>
        <dbReference type="EMBL" id="PHN07464.1"/>
    </source>
</evidence>
<proteinExistence type="predicted"/>
<dbReference type="AlphaFoldDB" id="A0A2D0NG34"/>
<organism evidence="4 5">
    <name type="scientific">Flavilitoribacter nigricans (strain ATCC 23147 / DSM 23189 / NBRC 102662 / NCIMB 1420 / SS-2)</name>
    <name type="common">Lewinella nigricans</name>
    <dbReference type="NCBI Taxonomy" id="1122177"/>
    <lineage>
        <taxon>Bacteria</taxon>
        <taxon>Pseudomonadati</taxon>
        <taxon>Bacteroidota</taxon>
        <taxon>Saprospiria</taxon>
        <taxon>Saprospirales</taxon>
        <taxon>Lewinellaceae</taxon>
        <taxon>Flavilitoribacter</taxon>
    </lineage>
</organism>
<feature type="domain" description="Glucose/Sorbosone dehydrogenase" evidence="2">
    <location>
        <begin position="263"/>
        <end position="398"/>
    </location>
</feature>
<dbReference type="NCBIfam" id="TIGR04183">
    <property type="entry name" value="Por_Secre_tail"/>
    <property type="match status" value="1"/>
</dbReference>
<dbReference type="InterPro" id="IPR026444">
    <property type="entry name" value="Secre_tail"/>
</dbReference>
<dbReference type="EMBL" id="PDUD01000009">
    <property type="protein sequence ID" value="PHN07464.1"/>
    <property type="molecule type" value="Genomic_DNA"/>
</dbReference>
<dbReference type="InterPro" id="IPR011042">
    <property type="entry name" value="6-blade_b-propeller_TolB-like"/>
</dbReference>
<dbReference type="SUPFAM" id="SSF50952">
    <property type="entry name" value="Soluble quinoprotein glucose dehydrogenase"/>
    <property type="match status" value="1"/>
</dbReference>
<gene>
    <name evidence="4" type="ORF">CRP01_05010</name>
</gene>
<dbReference type="InterPro" id="IPR011041">
    <property type="entry name" value="Quinoprot_gluc/sorb_DH_b-prop"/>
</dbReference>
<evidence type="ECO:0000313" key="5">
    <source>
        <dbReference type="Proteomes" id="UP000223913"/>
    </source>
</evidence>